<dbReference type="Pfam" id="PF01142">
    <property type="entry name" value="TruD"/>
    <property type="match status" value="1"/>
</dbReference>
<dbReference type="EMBL" id="CM002922">
    <property type="protein sequence ID" value="KGN66794.1"/>
    <property type="molecule type" value="Genomic_DNA"/>
</dbReference>
<dbReference type="GO" id="GO:0009982">
    <property type="term" value="F:pseudouridine synthase activity"/>
    <property type="evidence" value="ECO:0007669"/>
    <property type="project" value="InterPro"/>
</dbReference>
<gene>
    <name evidence="2" type="ORF">Csa_1G690310</name>
</gene>
<keyword evidence="3" id="KW-1185">Reference proteome</keyword>
<feature type="region of interest" description="Disordered" evidence="1">
    <location>
        <begin position="196"/>
        <end position="219"/>
    </location>
</feature>
<dbReference type="GO" id="GO:0003723">
    <property type="term" value="F:RNA binding"/>
    <property type="evidence" value="ECO:0007669"/>
    <property type="project" value="InterPro"/>
</dbReference>
<evidence type="ECO:0008006" key="4">
    <source>
        <dbReference type="Google" id="ProtNLM"/>
    </source>
</evidence>
<dbReference type="AlphaFoldDB" id="A0A0A0M0H8"/>
<dbReference type="Proteomes" id="UP000029981">
    <property type="component" value="Chromosome 1"/>
</dbReference>
<accession>A0A0A0M0H8</accession>
<sequence length="451" mass="50528">MGWYRPGASSFTVLKPYFLYNSLTTPKLTNRSSSIAVMTTKSVGESDVGILSYISSLPGFRGILKQRYSDFIVNEVDTDGNVVHLTSLDAPPEIVSESGPTIVHSTSQSYASEIELFRSLAGDSDAEILEIFLKQINSGVNDDILPIVFSPDTDKTHRTAVHNFFKKFKFLVTDTIDGPDSSSKCVRVRVDSGAQNNRGRFSKKRKERGDKPFDSRGSDNWPEHVGKFLRFHLYKENKDTQEALGLIGKMLGIQTRSFGFAGTKDKRSISTQRVTVFKQHASRIAALNDRLIGIKLGNFSYIQEGLLLGQLLGNRFTITLRGVVANSEDVIKASAEALGRHGFINYFGLQVRCVVFDPDSEFCTIECLWEGISQAIGVPYGVTLGGKLIVICKYLIYIRKECLYRYGRIESCQLDVKISTLEVPCEEEFYMWLNEGDTILINSRFLEVDYL</sequence>
<dbReference type="eggNOG" id="KOG2339">
    <property type="taxonomic scope" value="Eukaryota"/>
</dbReference>
<organism evidence="2 3">
    <name type="scientific">Cucumis sativus</name>
    <name type="common">Cucumber</name>
    <dbReference type="NCBI Taxonomy" id="3659"/>
    <lineage>
        <taxon>Eukaryota</taxon>
        <taxon>Viridiplantae</taxon>
        <taxon>Streptophyta</taxon>
        <taxon>Embryophyta</taxon>
        <taxon>Tracheophyta</taxon>
        <taxon>Spermatophyta</taxon>
        <taxon>Magnoliopsida</taxon>
        <taxon>eudicotyledons</taxon>
        <taxon>Gunneridae</taxon>
        <taxon>Pentapetalae</taxon>
        <taxon>rosids</taxon>
        <taxon>fabids</taxon>
        <taxon>Cucurbitales</taxon>
        <taxon>Cucurbitaceae</taxon>
        <taxon>Benincaseae</taxon>
        <taxon>Cucumis</taxon>
    </lineage>
</organism>
<name>A0A0A0M0H8_CUCSA</name>
<evidence type="ECO:0000313" key="3">
    <source>
        <dbReference type="Proteomes" id="UP000029981"/>
    </source>
</evidence>
<feature type="compositionally biased region" description="Basic and acidic residues" evidence="1">
    <location>
        <begin position="207"/>
        <end position="219"/>
    </location>
</feature>
<dbReference type="Gene3D" id="3.30.2350.20">
    <property type="entry name" value="TruD, catalytic domain"/>
    <property type="match status" value="1"/>
</dbReference>
<dbReference type="PANTHER" id="PTHR13326:SF21">
    <property type="entry name" value="PSEUDOURIDYLATE SYNTHASE PUS7L"/>
    <property type="match status" value="1"/>
</dbReference>
<evidence type="ECO:0000313" key="2">
    <source>
        <dbReference type="EMBL" id="KGN66794.1"/>
    </source>
</evidence>
<dbReference type="InterPro" id="IPR001656">
    <property type="entry name" value="PsdUridine_synth_TruD"/>
</dbReference>
<reference evidence="2 3" key="4">
    <citation type="journal article" date="2011" name="BMC Genomics">
        <title>RNA-Seq improves annotation of protein-coding genes in the cucumber genome.</title>
        <authorList>
            <person name="Li Z."/>
            <person name="Zhang Z."/>
            <person name="Yan P."/>
            <person name="Huang S."/>
            <person name="Fei Z."/>
            <person name="Lin K."/>
        </authorList>
    </citation>
    <scope>NUCLEOTIDE SEQUENCE [LARGE SCALE GENOMIC DNA]</scope>
    <source>
        <strain evidence="3">cv. 9930</strain>
    </source>
</reference>
<dbReference type="SUPFAM" id="SSF55120">
    <property type="entry name" value="Pseudouridine synthase"/>
    <property type="match status" value="1"/>
</dbReference>
<reference evidence="2 3" key="1">
    <citation type="journal article" date="2009" name="Nat. Genet.">
        <title>The genome of the cucumber, Cucumis sativus L.</title>
        <authorList>
            <person name="Huang S."/>
            <person name="Li R."/>
            <person name="Zhang Z."/>
            <person name="Li L."/>
            <person name="Gu X."/>
            <person name="Fan W."/>
            <person name="Lucas W.J."/>
            <person name="Wang X."/>
            <person name="Xie B."/>
            <person name="Ni P."/>
            <person name="Ren Y."/>
            <person name="Zhu H."/>
            <person name="Li J."/>
            <person name="Lin K."/>
            <person name="Jin W."/>
            <person name="Fei Z."/>
            <person name="Li G."/>
            <person name="Staub J."/>
            <person name="Kilian A."/>
            <person name="van der Vossen E.A."/>
            <person name="Wu Y."/>
            <person name="Guo J."/>
            <person name="He J."/>
            <person name="Jia Z."/>
            <person name="Ren Y."/>
            <person name="Tian G."/>
            <person name="Lu Y."/>
            <person name="Ruan J."/>
            <person name="Qian W."/>
            <person name="Wang M."/>
            <person name="Huang Q."/>
            <person name="Li B."/>
            <person name="Xuan Z."/>
            <person name="Cao J."/>
            <person name="Asan"/>
            <person name="Wu Z."/>
            <person name="Zhang J."/>
            <person name="Cai Q."/>
            <person name="Bai Y."/>
            <person name="Zhao B."/>
            <person name="Han Y."/>
            <person name="Li Y."/>
            <person name="Li X."/>
            <person name="Wang S."/>
            <person name="Shi Q."/>
            <person name="Liu S."/>
            <person name="Cho W.K."/>
            <person name="Kim J.Y."/>
            <person name="Xu Y."/>
            <person name="Heller-Uszynska K."/>
            <person name="Miao H."/>
            <person name="Cheng Z."/>
            <person name="Zhang S."/>
            <person name="Wu J."/>
            <person name="Yang Y."/>
            <person name="Kang H."/>
            <person name="Li M."/>
            <person name="Liang H."/>
            <person name="Ren X."/>
            <person name="Shi Z."/>
            <person name="Wen M."/>
            <person name="Jian M."/>
            <person name="Yang H."/>
            <person name="Zhang G."/>
            <person name="Yang Z."/>
            <person name="Chen R."/>
            <person name="Liu S."/>
            <person name="Li J."/>
            <person name="Ma L."/>
            <person name="Liu H."/>
            <person name="Zhou Y."/>
            <person name="Zhao J."/>
            <person name="Fang X."/>
            <person name="Li G."/>
            <person name="Fang L."/>
            <person name="Li Y."/>
            <person name="Liu D."/>
            <person name="Zheng H."/>
            <person name="Zhang Y."/>
            <person name="Qin N."/>
            <person name="Li Z."/>
            <person name="Yang G."/>
            <person name="Yang S."/>
            <person name="Bolund L."/>
            <person name="Kristiansen K."/>
            <person name="Zheng H."/>
            <person name="Li S."/>
            <person name="Zhang X."/>
            <person name="Yang H."/>
            <person name="Wang J."/>
            <person name="Sun R."/>
            <person name="Zhang B."/>
            <person name="Jiang S."/>
            <person name="Wang J."/>
            <person name="Du Y."/>
            <person name="Li S."/>
        </authorList>
    </citation>
    <scope>NUCLEOTIDE SEQUENCE [LARGE SCALE GENOMIC DNA]</scope>
    <source>
        <strain evidence="3">cv. 9930</strain>
    </source>
</reference>
<dbReference type="InterPro" id="IPR020103">
    <property type="entry name" value="PsdUridine_synth_cat_dom_sf"/>
</dbReference>
<dbReference type="PANTHER" id="PTHR13326">
    <property type="entry name" value="TRNA PSEUDOURIDINE SYNTHASE D"/>
    <property type="match status" value="1"/>
</dbReference>
<dbReference type="STRING" id="3659.A0A0A0M0H8"/>
<reference evidence="2 3" key="3">
    <citation type="journal article" date="2010" name="BMC Genomics">
        <title>Transcriptome sequencing and comparative analysis of cucumber flowers with different sex types.</title>
        <authorList>
            <person name="Guo S."/>
            <person name="Zheng Y."/>
            <person name="Joung J.G."/>
            <person name="Liu S."/>
            <person name="Zhang Z."/>
            <person name="Crasta O.R."/>
            <person name="Sobral B.W."/>
            <person name="Xu Y."/>
            <person name="Huang S."/>
            <person name="Fei Z."/>
        </authorList>
    </citation>
    <scope>NUCLEOTIDE SEQUENCE [LARGE SCALE GENOMIC DNA]</scope>
    <source>
        <strain evidence="3">cv. 9930</strain>
    </source>
</reference>
<proteinExistence type="predicted"/>
<dbReference type="InterPro" id="IPR042214">
    <property type="entry name" value="TruD_catalytic"/>
</dbReference>
<dbReference type="Gramene" id="KGN66794">
    <property type="protein sequence ID" value="KGN66794"/>
    <property type="gene ID" value="Csa_1G690310"/>
</dbReference>
<dbReference type="FunFam" id="3.30.2350.20:FF:000006">
    <property type="entry name" value="Multisubstrate pseudouridine synthase 7"/>
    <property type="match status" value="1"/>
</dbReference>
<reference evidence="2 3" key="2">
    <citation type="journal article" date="2009" name="PLoS ONE">
        <title>An integrated genetic and cytogenetic map of the cucumber genome.</title>
        <authorList>
            <person name="Ren Y."/>
            <person name="Zhang Z."/>
            <person name="Liu J."/>
            <person name="Staub J.E."/>
            <person name="Han Y."/>
            <person name="Cheng Z."/>
            <person name="Li X."/>
            <person name="Lu J."/>
            <person name="Miao H."/>
            <person name="Kang H."/>
            <person name="Xie B."/>
            <person name="Gu X."/>
            <person name="Wang X."/>
            <person name="Du Y."/>
            <person name="Jin W."/>
            <person name="Huang S."/>
        </authorList>
    </citation>
    <scope>NUCLEOTIDE SEQUENCE [LARGE SCALE GENOMIC DNA]</scope>
    <source>
        <strain evidence="3">cv. 9930</strain>
    </source>
</reference>
<dbReference type="GO" id="GO:0001522">
    <property type="term" value="P:pseudouridine synthesis"/>
    <property type="evidence" value="ECO:0007669"/>
    <property type="project" value="InterPro"/>
</dbReference>
<evidence type="ECO:0000256" key="1">
    <source>
        <dbReference type="SAM" id="MobiDB-lite"/>
    </source>
</evidence>
<protein>
    <recommendedName>
        <fullName evidence="4">TRUD domain-containing protein</fullName>
    </recommendedName>
</protein>
<dbReference type="OMA" id="DSEFCTI"/>